<accession>A0A365H9M2</accession>
<dbReference type="PROSITE" id="PS51257">
    <property type="entry name" value="PROKAR_LIPOPROTEIN"/>
    <property type="match status" value="1"/>
</dbReference>
<name>A0A365H9M2_9ACTN</name>
<comment type="caution">
    <text evidence="3">The sequence shown here is derived from an EMBL/GenBank/DDBJ whole genome shotgun (WGS) entry which is preliminary data.</text>
</comment>
<dbReference type="EMBL" id="QLYX01000003">
    <property type="protein sequence ID" value="RAY15844.1"/>
    <property type="molecule type" value="Genomic_DNA"/>
</dbReference>
<keyword evidence="4" id="KW-1185">Reference proteome</keyword>
<evidence type="ECO:0000259" key="2">
    <source>
        <dbReference type="Pfam" id="PF11887"/>
    </source>
</evidence>
<dbReference type="InterPro" id="IPR005693">
    <property type="entry name" value="Mce"/>
</dbReference>
<dbReference type="RefSeq" id="WP_111864577.1">
    <property type="nucleotide sequence ID" value="NZ_QLYX01000003.1"/>
</dbReference>
<dbReference type="Proteomes" id="UP000251891">
    <property type="component" value="Unassembled WGS sequence"/>
</dbReference>
<evidence type="ECO:0000259" key="1">
    <source>
        <dbReference type="Pfam" id="PF02470"/>
    </source>
</evidence>
<dbReference type="PANTHER" id="PTHR33371:SF18">
    <property type="entry name" value="MCE-FAMILY PROTEIN MCE3C"/>
    <property type="match status" value="1"/>
</dbReference>
<dbReference type="InterPro" id="IPR003399">
    <property type="entry name" value="Mce/MlaD"/>
</dbReference>
<organism evidence="3 4">
    <name type="scientific">Actinomadura craniellae</name>
    <dbReference type="NCBI Taxonomy" id="2231787"/>
    <lineage>
        <taxon>Bacteria</taxon>
        <taxon>Bacillati</taxon>
        <taxon>Actinomycetota</taxon>
        <taxon>Actinomycetes</taxon>
        <taxon>Streptosporangiales</taxon>
        <taxon>Thermomonosporaceae</taxon>
        <taxon>Actinomadura</taxon>
    </lineage>
</organism>
<dbReference type="AlphaFoldDB" id="A0A365H9M2"/>
<dbReference type="PANTHER" id="PTHR33371">
    <property type="entry name" value="INTERMEMBRANE PHOSPHOLIPID TRANSPORT SYSTEM BINDING PROTEIN MLAD-RELATED"/>
    <property type="match status" value="1"/>
</dbReference>
<gene>
    <name evidence="3" type="ORF">DPM19_08750</name>
</gene>
<proteinExistence type="predicted"/>
<dbReference type="Pfam" id="PF02470">
    <property type="entry name" value="MlaD"/>
    <property type="match status" value="1"/>
</dbReference>
<dbReference type="NCBIfam" id="TIGR00996">
    <property type="entry name" value="Mtu_fam_mce"/>
    <property type="match status" value="1"/>
</dbReference>
<evidence type="ECO:0000313" key="3">
    <source>
        <dbReference type="EMBL" id="RAY15844.1"/>
    </source>
</evidence>
<feature type="domain" description="Mce/MlaD" evidence="1">
    <location>
        <begin position="41"/>
        <end position="116"/>
    </location>
</feature>
<reference evidence="3 4" key="1">
    <citation type="submission" date="2018-06" db="EMBL/GenBank/DDBJ databases">
        <title>Actinomadura craniellae sp. nov. isolated from marine sponge Craniella sp.</title>
        <authorList>
            <person name="Li L."/>
            <person name="Xu Q.H."/>
            <person name="Lin H.W."/>
            <person name="Lu Y.H."/>
        </authorList>
    </citation>
    <scope>NUCLEOTIDE SEQUENCE [LARGE SCALE GENOMIC DNA]</scope>
    <source>
        <strain evidence="3 4">LHW63021</strain>
    </source>
</reference>
<dbReference type="Pfam" id="PF11887">
    <property type="entry name" value="Mce4_CUP1"/>
    <property type="match status" value="1"/>
</dbReference>
<protein>
    <submittedName>
        <fullName evidence="3">MCE family protein</fullName>
    </submittedName>
</protein>
<sequence length="336" mass="36773">MALRSLQDMNRRVVAVVSISLLTVGCLFAFAAGQLRLFEGGYEMSGVFTETGGMKPGDDVRVAGVKVGRVRSVEPDFTRGHIVMTWQVDGGVQLGSRTRADIQTATLLGGRYLRLSGPVARPYMADLPADRRRVPLERTSVPFTVTDAIEGASELTGTLDQRAVDKLLDEVAKIETPDRQRLARMLRDFKELSTALNEEYPNIQALIANSKKITGTLAAKDRQLKAIVDNSQVLLRALVQRRNELAATIGQGNRTVRTLSQVIGRHERDLNRLLDNLHLVTARLAPNMDALNADLALLGPTFRQVANVRGNGPWVEGLMTGLGPLQPTGPHSTRRP</sequence>
<dbReference type="GO" id="GO:0005576">
    <property type="term" value="C:extracellular region"/>
    <property type="evidence" value="ECO:0007669"/>
    <property type="project" value="TreeGrafter"/>
</dbReference>
<dbReference type="OrthoDB" id="5241191at2"/>
<dbReference type="InterPro" id="IPR052336">
    <property type="entry name" value="MlaD_Phospholipid_Transporter"/>
</dbReference>
<feature type="domain" description="Mammalian cell entry C-terminal" evidence="2">
    <location>
        <begin position="180"/>
        <end position="308"/>
    </location>
</feature>
<evidence type="ECO:0000313" key="4">
    <source>
        <dbReference type="Proteomes" id="UP000251891"/>
    </source>
</evidence>
<dbReference type="InterPro" id="IPR024516">
    <property type="entry name" value="Mce_C"/>
</dbReference>